<dbReference type="InParanoid" id="A0A6I9RPH4"/>
<gene>
    <name evidence="2" type="primary">LOC105051540</name>
</gene>
<keyword evidence="1" id="KW-1185">Reference proteome</keyword>
<dbReference type="PANTHER" id="PTHR46407">
    <property type="entry name" value="OS02G0208700 PROTEIN"/>
    <property type="match status" value="1"/>
</dbReference>
<evidence type="ECO:0000313" key="2">
    <source>
        <dbReference type="RefSeq" id="XP_010930338.3"/>
    </source>
</evidence>
<proteinExistence type="predicted"/>
<dbReference type="GO" id="GO:0080037">
    <property type="term" value="P:negative regulation of cytokinin-activated signaling pathway"/>
    <property type="evidence" value="ECO:0007669"/>
    <property type="project" value="InterPro"/>
</dbReference>
<name>A0A6I9RPH4_ELAGV</name>
<dbReference type="PANTHER" id="PTHR46407:SF21">
    <property type="entry name" value="F-BOX_KELCH-REPEAT PROTEIN SKIP20"/>
    <property type="match status" value="1"/>
</dbReference>
<sequence>MAAARSFFACAAAGGRVYVAGGHDGQKNALRSAEAYDVAMDRWATLPEMAEERDECQGAAAAGGKFWAVSGYGTESQGRFDAAAEWYDAAAGEWRREEGVWEVGDAGIGGGGAACFAAAGGLWCVDVKRGVREYDGMGRGWRAVAGVPELLRSTPCAVAMGGAAAGERVFVMGVEGEGGRHGGWVFEMGSKKWTRVETPAVFTGFVYSAAAVRL</sequence>
<dbReference type="InterPro" id="IPR044595">
    <property type="entry name" value="KMD1-4"/>
</dbReference>
<dbReference type="KEGG" id="egu:105051540"/>
<protein>
    <submittedName>
        <fullName evidence="2">F-box/kelch-repeat protein SKIP20-like</fullName>
    </submittedName>
</protein>
<dbReference type="GO" id="GO:0005829">
    <property type="term" value="C:cytosol"/>
    <property type="evidence" value="ECO:0007669"/>
    <property type="project" value="TreeGrafter"/>
</dbReference>
<dbReference type="Gene3D" id="2.120.10.80">
    <property type="entry name" value="Kelch-type beta propeller"/>
    <property type="match status" value="1"/>
</dbReference>
<evidence type="ECO:0000313" key="1">
    <source>
        <dbReference type="Proteomes" id="UP000504607"/>
    </source>
</evidence>
<accession>A0A6I9RPH4</accession>
<dbReference type="InterPro" id="IPR006652">
    <property type="entry name" value="Kelch_1"/>
</dbReference>
<dbReference type="SMART" id="SM00612">
    <property type="entry name" value="Kelch"/>
    <property type="match status" value="1"/>
</dbReference>
<dbReference type="AlphaFoldDB" id="A0A6I9RPH4"/>
<dbReference type="SUPFAM" id="SSF117281">
    <property type="entry name" value="Kelch motif"/>
    <property type="match status" value="1"/>
</dbReference>
<dbReference type="Proteomes" id="UP000504607">
    <property type="component" value="Chromosome 9"/>
</dbReference>
<dbReference type="RefSeq" id="XP_010930338.3">
    <property type="nucleotide sequence ID" value="XM_010932036.3"/>
</dbReference>
<dbReference type="InterPro" id="IPR015915">
    <property type="entry name" value="Kelch-typ_b-propeller"/>
</dbReference>
<dbReference type="Pfam" id="PF01344">
    <property type="entry name" value="Kelch_1"/>
    <property type="match status" value="1"/>
</dbReference>
<organism evidence="1 2">
    <name type="scientific">Elaeis guineensis var. tenera</name>
    <name type="common">Oil palm</name>
    <dbReference type="NCBI Taxonomy" id="51953"/>
    <lineage>
        <taxon>Eukaryota</taxon>
        <taxon>Viridiplantae</taxon>
        <taxon>Streptophyta</taxon>
        <taxon>Embryophyta</taxon>
        <taxon>Tracheophyta</taxon>
        <taxon>Spermatophyta</taxon>
        <taxon>Magnoliopsida</taxon>
        <taxon>Liliopsida</taxon>
        <taxon>Arecaceae</taxon>
        <taxon>Arecoideae</taxon>
        <taxon>Cocoseae</taxon>
        <taxon>Elaeidinae</taxon>
        <taxon>Elaeis</taxon>
    </lineage>
</organism>
<reference evidence="2" key="1">
    <citation type="submission" date="2025-08" db="UniProtKB">
        <authorList>
            <consortium name="RefSeq"/>
        </authorList>
    </citation>
    <scope>IDENTIFICATION</scope>
</reference>
<dbReference type="GO" id="GO:2000762">
    <property type="term" value="P:regulation of phenylpropanoid metabolic process"/>
    <property type="evidence" value="ECO:0007669"/>
    <property type="project" value="InterPro"/>
</dbReference>
<dbReference type="OrthoDB" id="191037at2759"/>